<dbReference type="GO" id="GO:0005762">
    <property type="term" value="C:mitochondrial large ribosomal subunit"/>
    <property type="evidence" value="ECO:0007669"/>
    <property type="project" value="TreeGrafter"/>
</dbReference>
<evidence type="ECO:0000313" key="5">
    <source>
        <dbReference type="EMBL" id="KAJ1531954.1"/>
    </source>
</evidence>
<evidence type="ECO:0000256" key="2">
    <source>
        <dbReference type="ARBA" id="ARBA00022980"/>
    </source>
</evidence>
<keyword evidence="2" id="KW-0689">Ribosomal protein</keyword>
<evidence type="ECO:0000256" key="3">
    <source>
        <dbReference type="ARBA" id="ARBA00023128"/>
    </source>
</evidence>
<dbReference type="PANTHER" id="PTHR13014:SF3">
    <property type="entry name" value="LARGE RIBOSOMAL SUBUNIT PROTEIN ML65"/>
    <property type="match status" value="1"/>
</dbReference>
<dbReference type="GO" id="GO:0006412">
    <property type="term" value="P:translation"/>
    <property type="evidence" value="ECO:0007669"/>
    <property type="project" value="InterPro"/>
</dbReference>
<gene>
    <name evidence="5" type="ORF">ONE63_000592</name>
</gene>
<keyword evidence="3" id="KW-0496">Mitochondrion</keyword>
<evidence type="ECO:0000256" key="1">
    <source>
        <dbReference type="ARBA" id="ARBA00004173"/>
    </source>
</evidence>
<dbReference type="PANTHER" id="PTHR13014">
    <property type="entry name" value="MITOCHONDRIAL 28S RIBOSOMAL PROTEIN S30/P52 PRO-APOTOTIC PROTEIN"/>
    <property type="match status" value="1"/>
</dbReference>
<protein>
    <recommendedName>
        <fullName evidence="7">39S ribosomal protein S30, mitochondrial</fullName>
    </recommendedName>
</protein>
<dbReference type="Pfam" id="PF07147">
    <property type="entry name" value="PDCD9"/>
    <property type="match status" value="1"/>
</dbReference>
<dbReference type="Proteomes" id="UP001075354">
    <property type="component" value="Chromosome 1"/>
</dbReference>
<proteinExistence type="predicted"/>
<comment type="subcellular location">
    <subcellularLocation>
        <location evidence="1">Mitochondrion</location>
    </subcellularLocation>
</comment>
<sequence length="579" mass="67607">MSLIRFRCGRTRWVRPLSAVCLRRLSSAPSPATDPQYPPILEQGPLAEKLRRKKVWHDWLKSHETVEEKLFELNMPKYYGWNSVILRDNAVPYNFVPWSQFATRTHLEVGSEISPLYSDPTIDSTASELASQLKSEVEDIILFENEQFQRIHQFTLKNTKPKSEEEVKEIYTRSFIQHLNKVLLTTVVSSAKHLNLTTVVPDPRLDAFWFLGGINPSAEKRKERKARTKMTNRNVRASFLDPSLVDGPVNETIQFYGKPILQLQTRDPLPSAENLLENDERSQRVPHVPYEPHVMYLEKEYCRATTVPGFWPGEPHEFGILSIHSSNFLDRRSFGPEDNIDATHSVAMLSSFSWLLGQACYQGFSTFHDVTYPLLTQTAFSNGRDWSFYLYQLNTTLLHTKNSTENPRCNLCWGTKPMQLFQAIEGGRVIGLNEDVLKRIIKMYLLEPKERHGVDKKPYLSDKPHVADIDYEERRVWLESQYKFLTSNRPRVKPKPEVYAWEDIYKIKHNDMPREKRTKWYATQQPPPDCKRFDDHPRIHKPNALRTEEDLKLPRQVRMWKRTFYPGTNKDPLKPPPGK</sequence>
<comment type="caution">
    <text evidence="5">The sequence shown here is derived from an EMBL/GenBank/DDBJ whole genome shotgun (WGS) entry which is preliminary data.</text>
</comment>
<dbReference type="EMBL" id="JAPTSV010000001">
    <property type="protein sequence ID" value="KAJ1531954.1"/>
    <property type="molecule type" value="Genomic_DNA"/>
</dbReference>
<reference evidence="5" key="1">
    <citation type="submission" date="2022-12" db="EMBL/GenBank/DDBJ databases">
        <title>Chromosome-level genome assembly of the bean flower thrips Megalurothrips usitatus.</title>
        <authorList>
            <person name="Ma L."/>
            <person name="Liu Q."/>
            <person name="Li H."/>
            <person name="Cai W."/>
        </authorList>
    </citation>
    <scope>NUCLEOTIDE SEQUENCE</scope>
    <source>
        <strain evidence="5">Cailab_2022a</strain>
    </source>
</reference>
<organism evidence="5 6">
    <name type="scientific">Megalurothrips usitatus</name>
    <name type="common">bean blossom thrips</name>
    <dbReference type="NCBI Taxonomy" id="439358"/>
    <lineage>
        <taxon>Eukaryota</taxon>
        <taxon>Metazoa</taxon>
        <taxon>Ecdysozoa</taxon>
        <taxon>Arthropoda</taxon>
        <taxon>Hexapoda</taxon>
        <taxon>Insecta</taxon>
        <taxon>Pterygota</taxon>
        <taxon>Neoptera</taxon>
        <taxon>Paraneoptera</taxon>
        <taxon>Thysanoptera</taxon>
        <taxon>Terebrantia</taxon>
        <taxon>Thripoidea</taxon>
        <taxon>Thripidae</taxon>
        <taxon>Megalurothrips</taxon>
    </lineage>
</organism>
<dbReference type="AlphaFoldDB" id="A0AAV7Y2U5"/>
<dbReference type="GO" id="GO:0003735">
    <property type="term" value="F:structural constituent of ribosome"/>
    <property type="evidence" value="ECO:0007669"/>
    <property type="project" value="InterPro"/>
</dbReference>
<accession>A0AAV7Y2U5</accession>
<dbReference type="InterPro" id="IPR039982">
    <property type="entry name" value="Ribosomal_mL65"/>
</dbReference>
<evidence type="ECO:0008006" key="7">
    <source>
        <dbReference type="Google" id="ProtNLM"/>
    </source>
</evidence>
<keyword evidence="4" id="KW-0687">Ribonucleoprotein</keyword>
<evidence type="ECO:0000313" key="6">
    <source>
        <dbReference type="Proteomes" id="UP001075354"/>
    </source>
</evidence>
<name>A0AAV7Y2U5_9NEOP</name>
<dbReference type="InterPro" id="IPR010793">
    <property type="entry name" value="Ribosomal_mL37/mL65"/>
</dbReference>
<keyword evidence="6" id="KW-1185">Reference proteome</keyword>
<evidence type="ECO:0000256" key="4">
    <source>
        <dbReference type="ARBA" id="ARBA00023274"/>
    </source>
</evidence>